<dbReference type="PROSITE" id="PS51449">
    <property type="entry name" value="MTTASE_N"/>
    <property type="match status" value="1"/>
</dbReference>
<dbReference type="GO" id="GO:0046872">
    <property type="term" value="F:metal ion binding"/>
    <property type="evidence" value="ECO:0007669"/>
    <property type="project" value="UniProtKB-KW"/>
</dbReference>
<keyword evidence="7 13" id="KW-0408">Iron</keyword>
<comment type="cofactor">
    <cofactor evidence="13">
        <name>[4Fe-4S] cluster</name>
        <dbReference type="ChEBI" id="CHEBI:49883"/>
    </cofactor>
    <text evidence="13">Binds 2 [4Fe-4S] clusters. One cluster is coordinated with 3 cysteines and an exchangeable S-adenosyl-L-methionine.</text>
</comment>
<evidence type="ECO:0000256" key="1">
    <source>
        <dbReference type="ARBA" id="ARBA00003234"/>
    </source>
</evidence>
<dbReference type="NCBIfam" id="TIGR01574">
    <property type="entry name" value="miaB-methiolase"/>
    <property type="match status" value="1"/>
</dbReference>
<dbReference type="Proteomes" id="UP000285961">
    <property type="component" value="Unassembled WGS sequence"/>
</dbReference>
<evidence type="ECO:0000259" key="15">
    <source>
        <dbReference type="PROSITE" id="PS51449"/>
    </source>
</evidence>
<dbReference type="PROSITE" id="PS01278">
    <property type="entry name" value="MTTASE_RADICAL"/>
    <property type="match status" value="1"/>
</dbReference>
<dbReference type="Gene3D" id="3.40.50.12160">
    <property type="entry name" value="Methylthiotransferase, N-terminal domain"/>
    <property type="match status" value="1"/>
</dbReference>
<evidence type="ECO:0000313" key="18">
    <source>
        <dbReference type="Proteomes" id="UP000285961"/>
    </source>
</evidence>
<dbReference type="FunFam" id="3.40.50.12160:FF:000003">
    <property type="entry name" value="CDK5 regulatory subunit-associated protein 1"/>
    <property type="match status" value="1"/>
</dbReference>
<comment type="subcellular location">
    <subcellularLocation>
        <location evidence="13">Cytoplasm</location>
    </subcellularLocation>
</comment>
<evidence type="ECO:0000256" key="11">
    <source>
        <dbReference type="ARBA" id="ARBA00080698"/>
    </source>
</evidence>
<keyword evidence="6 13" id="KW-0479">Metal-binding</keyword>
<keyword evidence="4 13" id="KW-0808">Transferase</keyword>
<keyword evidence="5 13" id="KW-0949">S-adenosyl-L-methionine</keyword>
<dbReference type="InterPro" id="IPR006463">
    <property type="entry name" value="MiaB_methiolase"/>
</dbReference>
<feature type="domain" description="Radical SAM core" evidence="16">
    <location>
        <begin position="161"/>
        <end position="391"/>
    </location>
</feature>
<gene>
    <name evidence="13 17" type="primary">miaB</name>
    <name evidence="17" type="ORF">C4532_08775</name>
</gene>
<dbReference type="InterPro" id="IPR007197">
    <property type="entry name" value="rSAM"/>
</dbReference>
<dbReference type="HAMAP" id="MF_01864">
    <property type="entry name" value="tRNA_metthiotr_MiaB"/>
    <property type="match status" value="1"/>
</dbReference>
<dbReference type="InterPro" id="IPR023404">
    <property type="entry name" value="rSAM_horseshoe"/>
</dbReference>
<dbReference type="AlphaFoldDB" id="A0A419EZH7"/>
<reference evidence="17 18" key="1">
    <citation type="journal article" date="2017" name="ISME J.">
        <title>Energy and carbon metabolisms in a deep terrestrial subsurface fluid microbial community.</title>
        <authorList>
            <person name="Momper L."/>
            <person name="Jungbluth S.P."/>
            <person name="Lee M.D."/>
            <person name="Amend J.P."/>
        </authorList>
    </citation>
    <scope>NUCLEOTIDE SEQUENCE [LARGE SCALE GENOMIC DNA]</scope>
    <source>
        <strain evidence="17">SURF_17</strain>
    </source>
</reference>
<feature type="binding site" evidence="13">
    <location>
        <position position="182"/>
    </location>
    <ligand>
        <name>[4Fe-4S] cluster</name>
        <dbReference type="ChEBI" id="CHEBI:49883"/>
        <label>2</label>
        <note>4Fe-4S-S-AdoMet</note>
    </ligand>
</feature>
<dbReference type="PROSITE" id="PS50926">
    <property type="entry name" value="TRAM"/>
    <property type="match status" value="1"/>
</dbReference>
<keyword evidence="13" id="KW-0819">tRNA processing</keyword>
<comment type="function">
    <text evidence="1 13">Catalyzes the methylthiolation of N6-(dimethylallyl)adenosine (i(6)A), leading to the formation of 2-methylthio-N6-(dimethylallyl)adenosine (ms(2)i(6)A) at position 37 in tRNAs that read codons beginning with uridine.</text>
</comment>
<comment type="subunit">
    <text evidence="13">Monomer.</text>
</comment>
<dbReference type="SFLD" id="SFLDS00029">
    <property type="entry name" value="Radical_SAM"/>
    <property type="match status" value="1"/>
</dbReference>
<dbReference type="PROSITE" id="PS51918">
    <property type="entry name" value="RADICAL_SAM"/>
    <property type="match status" value="1"/>
</dbReference>
<dbReference type="Gene3D" id="3.80.30.20">
    <property type="entry name" value="tm_1862 like domain"/>
    <property type="match status" value="1"/>
</dbReference>
<organism evidence="17 18">
    <name type="scientific">Candidatus Abyssobacteria bacterium SURF_17</name>
    <dbReference type="NCBI Taxonomy" id="2093361"/>
    <lineage>
        <taxon>Bacteria</taxon>
        <taxon>Pseudomonadati</taxon>
        <taxon>Candidatus Hydrogenedentota</taxon>
        <taxon>Candidatus Abyssobacteria</taxon>
    </lineage>
</organism>
<dbReference type="PANTHER" id="PTHR43020:SF2">
    <property type="entry name" value="MITOCHONDRIAL TRNA METHYLTHIOTRANSFERASE CDK5RAP1"/>
    <property type="match status" value="1"/>
</dbReference>
<evidence type="ECO:0000256" key="8">
    <source>
        <dbReference type="ARBA" id="ARBA00023014"/>
    </source>
</evidence>
<evidence type="ECO:0000256" key="7">
    <source>
        <dbReference type="ARBA" id="ARBA00023004"/>
    </source>
</evidence>
<dbReference type="SUPFAM" id="SSF102114">
    <property type="entry name" value="Radical SAM enzymes"/>
    <property type="match status" value="1"/>
</dbReference>
<evidence type="ECO:0000256" key="9">
    <source>
        <dbReference type="ARBA" id="ARBA00033765"/>
    </source>
</evidence>
<evidence type="ECO:0000256" key="10">
    <source>
        <dbReference type="ARBA" id="ARBA00068570"/>
    </source>
</evidence>
<evidence type="ECO:0000256" key="4">
    <source>
        <dbReference type="ARBA" id="ARBA00022679"/>
    </source>
</evidence>
<dbReference type="InterPro" id="IPR058240">
    <property type="entry name" value="rSAM_sf"/>
</dbReference>
<feature type="binding site" evidence="13">
    <location>
        <position position="179"/>
    </location>
    <ligand>
        <name>[4Fe-4S] cluster</name>
        <dbReference type="ChEBI" id="CHEBI:49883"/>
        <label>2</label>
        <note>4Fe-4S-S-AdoMet</note>
    </ligand>
</feature>
<evidence type="ECO:0000313" key="17">
    <source>
        <dbReference type="EMBL" id="RJP70766.1"/>
    </source>
</evidence>
<evidence type="ECO:0000259" key="16">
    <source>
        <dbReference type="PROSITE" id="PS51918"/>
    </source>
</evidence>
<dbReference type="SFLD" id="SFLDF00273">
    <property type="entry name" value="(dimethylallyl)adenosine_tRNA"/>
    <property type="match status" value="1"/>
</dbReference>
<dbReference type="SFLD" id="SFLDG01082">
    <property type="entry name" value="B12-binding_domain_containing"/>
    <property type="match status" value="1"/>
</dbReference>
<dbReference type="CDD" id="cd01335">
    <property type="entry name" value="Radical_SAM"/>
    <property type="match status" value="1"/>
</dbReference>
<dbReference type="InterPro" id="IPR020612">
    <property type="entry name" value="Methylthiotransferase_CS"/>
</dbReference>
<accession>A0A419EZH7</accession>
<dbReference type="EMBL" id="QZKI01000065">
    <property type="protein sequence ID" value="RJP70766.1"/>
    <property type="molecule type" value="Genomic_DNA"/>
</dbReference>
<dbReference type="InterPro" id="IPR002792">
    <property type="entry name" value="TRAM_dom"/>
</dbReference>
<feature type="binding site" evidence="13">
    <location>
        <position position="30"/>
    </location>
    <ligand>
        <name>[4Fe-4S] cluster</name>
        <dbReference type="ChEBI" id="CHEBI:49883"/>
        <label>1</label>
    </ligand>
</feature>
<dbReference type="Pfam" id="PF04055">
    <property type="entry name" value="Radical_SAM"/>
    <property type="match status" value="1"/>
</dbReference>
<evidence type="ECO:0000259" key="14">
    <source>
        <dbReference type="PROSITE" id="PS50926"/>
    </source>
</evidence>
<dbReference type="InterPro" id="IPR038135">
    <property type="entry name" value="Methylthiotransferase_N_sf"/>
</dbReference>
<feature type="domain" description="MTTase N-terminal" evidence="15">
    <location>
        <begin position="21"/>
        <end position="137"/>
    </location>
</feature>
<evidence type="ECO:0000256" key="6">
    <source>
        <dbReference type="ARBA" id="ARBA00022723"/>
    </source>
</evidence>
<dbReference type="InterPro" id="IPR005839">
    <property type="entry name" value="Methylthiotransferase"/>
</dbReference>
<dbReference type="GO" id="GO:0005829">
    <property type="term" value="C:cytosol"/>
    <property type="evidence" value="ECO:0007669"/>
    <property type="project" value="TreeGrafter"/>
</dbReference>
<comment type="caution">
    <text evidence="17">The sequence shown here is derived from an EMBL/GenBank/DDBJ whole genome shotgun (WGS) entry which is preliminary data.</text>
</comment>
<comment type="similarity">
    <text evidence="13">Belongs to the methylthiotransferase family. MiaB subfamily.</text>
</comment>
<evidence type="ECO:0000256" key="3">
    <source>
        <dbReference type="ARBA" id="ARBA00022490"/>
    </source>
</evidence>
<feature type="binding site" evidence="13">
    <location>
        <position position="100"/>
    </location>
    <ligand>
        <name>[4Fe-4S] cluster</name>
        <dbReference type="ChEBI" id="CHEBI:49883"/>
        <label>1</label>
    </ligand>
</feature>
<protein>
    <recommendedName>
        <fullName evidence="10 13">tRNA-2-methylthio-N(6)-dimethylallyladenosine synthase</fullName>
        <ecNumber evidence="9 13">2.8.4.3</ecNumber>
    </recommendedName>
    <alternativeName>
        <fullName evidence="12 13">(Dimethylallyl)adenosine tRNA methylthiotransferase MiaB</fullName>
    </alternativeName>
    <alternativeName>
        <fullName evidence="11 13">tRNA-i(6)A37 methylthiotransferase</fullName>
    </alternativeName>
</protein>
<feature type="domain" description="TRAM" evidence="14">
    <location>
        <begin position="394"/>
        <end position="457"/>
    </location>
</feature>
<dbReference type="EC" id="2.8.4.3" evidence="9 13"/>
<dbReference type="SMART" id="SM00729">
    <property type="entry name" value="Elp3"/>
    <property type="match status" value="1"/>
</dbReference>
<dbReference type="SFLD" id="SFLDG01061">
    <property type="entry name" value="methylthiotransferase"/>
    <property type="match status" value="1"/>
</dbReference>
<dbReference type="InterPro" id="IPR006638">
    <property type="entry name" value="Elp3/MiaA/NifB-like_rSAM"/>
</dbReference>
<evidence type="ECO:0000256" key="5">
    <source>
        <dbReference type="ARBA" id="ARBA00022691"/>
    </source>
</evidence>
<feature type="binding site" evidence="13">
    <location>
        <position position="175"/>
    </location>
    <ligand>
        <name>[4Fe-4S] cluster</name>
        <dbReference type="ChEBI" id="CHEBI:49883"/>
        <label>2</label>
        <note>4Fe-4S-S-AdoMet</note>
    </ligand>
</feature>
<dbReference type="FunFam" id="3.80.30.20:FF:000001">
    <property type="entry name" value="tRNA-2-methylthio-N(6)-dimethylallyladenosine synthase 2"/>
    <property type="match status" value="1"/>
</dbReference>
<dbReference type="Pfam" id="PF00919">
    <property type="entry name" value="UPF0004"/>
    <property type="match status" value="1"/>
</dbReference>
<evidence type="ECO:0000256" key="2">
    <source>
        <dbReference type="ARBA" id="ARBA00022485"/>
    </source>
</evidence>
<evidence type="ECO:0000256" key="12">
    <source>
        <dbReference type="ARBA" id="ARBA00081141"/>
    </source>
</evidence>
<dbReference type="GO" id="GO:0035597">
    <property type="term" value="F:tRNA-2-methylthio-N(6)-dimethylallyladenosine(37) synthase activity"/>
    <property type="evidence" value="ECO:0007669"/>
    <property type="project" value="UniProtKB-EC"/>
</dbReference>
<feature type="binding site" evidence="13">
    <location>
        <position position="66"/>
    </location>
    <ligand>
        <name>[4Fe-4S] cluster</name>
        <dbReference type="ChEBI" id="CHEBI:49883"/>
        <label>1</label>
    </ligand>
</feature>
<dbReference type="NCBIfam" id="TIGR00089">
    <property type="entry name" value="MiaB/RimO family radical SAM methylthiotransferase"/>
    <property type="match status" value="1"/>
</dbReference>
<keyword evidence="8 13" id="KW-0411">Iron-sulfur</keyword>
<keyword evidence="2 13" id="KW-0004">4Fe-4S</keyword>
<comment type="catalytic activity">
    <reaction evidence="13">
        <text>N(6)-dimethylallyladenosine(37) in tRNA + (sulfur carrier)-SH + AH2 + 2 S-adenosyl-L-methionine = 2-methylsulfanyl-N(6)-dimethylallyladenosine(37) in tRNA + (sulfur carrier)-H + 5'-deoxyadenosine + L-methionine + A + S-adenosyl-L-homocysteine + 2 H(+)</text>
        <dbReference type="Rhea" id="RHEA:37067"/>
        <dbReference type="Rhea" id="RHEA-COMP:10375"/>
        <dbReference type="Rhea" id="RHEA-COMP:10376"/>
        <dbReference type="Rhea" id="RHEA-COMP:14737"/>
        <dbReference type="Rhea" id="RHEA-COMP:14739"/>
        <dbReference type="ChEBI" id="CHEBI:13193"/>
        <dbReference type="ChEBI" id="CHEBI:15378"/>
        <dbReference type="ChEBI" id="CHEBI:17319"/>
        <dbReference type="ChEBI" id="CHEBI:17499"/>
        <dbReference type="ChEBI" id="CHEBI:29917"/>
        <dbReference type="ChEBI" id="CHEBI:57844"/>
        <dbReference type="ChEBI" id="CHEBI:57856"/>
        <dbReference type="ChEBI" id="CHEBI:59789"/>
        <dbReference type="ChEBI" id="CHEBI:64428"/>
        <dbReference type="ChEBI" id="CHEBI:74415"/>
        <dbReference type="ChEBI" id="CHEBI:74417"/>
        <dbReference type="EC" id="2.8.4.3"/>
    </reaction>
</comment>
<dbReference type="InterPro" id="IPR013848">
    <property type="entry name" value="Methylthiotransferase_N"/>
</dbReference>
<sequence>MKTEASIHHPIHSCEESSRQRSVHVITFGCQMNQHDSEMIGGLLEDAGYILTEHLEAADVILFNTCCVREHAEQRLYGRVSQLKALKAKKPELIVGVGGCVAQKEKAALTKRFSHVDLVFGTNALGGIADLLRRVENGERPVVSTPDVCASPEHRPPITLGRARISAWVSVMRGCDNYCSYCVVPYVRGPQRSRRPDEVVAEVRALAEGGVVEVTLLGQNVNSYGRDLHVDASFARLLEQLDAVVGITRIRFTTSHPKDISTDLMRAIRDLPKVCEHVHLPVQAGSTRILELMNRGYSSEEYLRIVERLRDLIPHISLTTDIIVGFPGETEEDFEQTRLMLEKVRFDGAYIFKYSSRSGTAAGSLDNRVDKSTIAARHRALLEFQKEVSLERLKSLLNTTQSVLAESHDAKRHGFLVGRTRGHRVARFCGGQEDIGREIEIRVCRLDGWTLVGEAAQHSSGQEPQG</sequence>
<evidence type="ECO:0000256" key="13">
    <source>
        <dbReference type="HAMAP-Rule" id="MF_01864"/>
    </source>
</evidence>
<dbReference type="GO" id="GO:0051539">
    <property type="term" value="F:4 iron, 4 sulfur cluster binding"/>
    <property type="evidence" value="ECO:0007669"/>
    <property type="project" value="UniProtKB-UniRule"/>
</dbReference>
<dbReference type="PANTHER" id="PTHR43020">
    <property type="entry name" value="CDK5 REGULATORY SUBUNIT-ASSOCIATED PROTEIN 1"/>
    <property type="match status" value="1"/>
</dbReference>
<proteinExistence type="inferred from homology"/>
<keyword evidence="3 13" id="KW-0963">Cytoplasm</keyword>
<name>A0A419EZH7_9BACT</name>